<dbReference type="RefSeq" id="WP_323467185.1">
    <property type="nucleotide sequence ID" value="NZ_CP144224.1"/>
</dbReference>
<accession>A0AAJ2NPW0</accession>
<dbReference type="EMBL" id="JAWJAY010000003">
    <property type="protein sequence ID" value="MDV2886405.1"/>
    <property type="molecule type" value="Genomic_DNA"/>
</dbReference>
<dbReference type="AlphaFoldDB" id="A0AAJ2NPW0"/>
<reference evidence="1" key="1">
    <citation type="submission" date="2023-10" db="EMBL/GenBank/DDBJ databases">
        <title>Screening of Alkalihalophilus pseudofirmusBZ-TG-HK211 and Its Alleviation of Salt Stress on Rapeseed Growth.</title>
        <authorList>
            <person name="Zhao B."/>
            <person name="Guo T."/>
        </authorList>
    </citation>
    <scope>NUCLEOTIDE SEQUENCE</scope>
    <source>
        <strain evidence="1">BZ-TG-HK211</strain>
    </source>
</reference>
<sequence length="120" mass="14291">MSEARDQFARTLYIQSLSEPDRNVYQYIDRIEADLEELALTKNHYLQLLRRQSPIKQAAKHFNMSEKMVYDTVQRIEAEMADEVPELSERLELVEFTDVLKLNGLCEANEEKRYFVLNRF</sequence>
<proteinExistence type="predicted"/>
<comment type="caution">
    <text evidence="1">The sequence shown here is derived from an EMBL/GenBank/DDBJ whole genome shotgun (WGS) entry which is preliminary data.</text>
</comment>
<evidence type="ECO:0000313" key="1">
    <source>
        <dbReference type="EMBL" id="MDV2886405.1"/>
    </source>
</evidence>
<organism evidence="1 2">
    <name type="scientific">Alkalihalophilus pseudofirmus</name>
    <name type="common">Bacillus pseudofirmus</name>
    <dbReference type="NCBI Taxonomy" id="79885"/>
    <lineage>
        <taxon>Bacteria</taxon>
        <taxon>Bacillati</taxon>
        <taxon>Bacillota</taxon>
        <taxon>Bacilli</taxon>
        <taxon>Bacillales</taxon>
        <taxon>Bacillaceae</taxon>
        <taxon>Alkalihalophilus</taxon>
    </lineage>
</organism>
<protein>
    <submittedName>
        <fullName evidence="1">Uncharacterized protein</fullName>
    </submittedName>
</protein>
<dbReference type="Proteomes" id="UP001285636">
    <property type="component" value="Unassembled WGS sequence"/>
</dbReference>
<evidence type="ECO:0000313" key="2">
    <source>
        <dbReference type="Proteomes" id="UP001285636"/>
    </source>
</evidence>
<gene>
    <name evidence="1" type="ORF">RYX45_14540</name>
</gene>
<name>A0AAJ2NPW0_ALKPS</name>